<dbReference type="PANTHER" id="PTHR45418">
    <property type="entry name" value="CANCER/TESTIS ANTIGEN 55"/>
    <property type="match status" value="1"/>
</dbReference>
<dbReference type="AlphaFoldDB" id="H0WVP5"/>
<dbReference type="eggNOG" id="KOG1804">
    <property type="taxonomic scope" value="Eukaryota"/>
</dbReference>
<protein>
    <submittedName>
        <fullName evidence="3">Cancer/testis antigen 55</fullName>
    </submittedName>
</protein>
<dbReference type="Ensembl" id="ENSOGAT00000007139.2">
    <property type="protein sequence ID" value="ENSOGAP00000006393.2"/>
    <property type="gene ID" value="ENSOGAG00000007138.2"/>
</dbReference>
<comment type="subcellular location">
    <subcellularLocation>
        <location evidence="1">Cytoplasm</location>
    </subcellularLocation>
</comment>
<dbReference type="InParanoid" id="H0WVP5"/>
<accession>H0WVP5</accession>
<reference evidence="3" key="2">
    <citation type="submission" date="2025-08" db="UniProtKB">
        <authorList>
            <consortium name="Ensembl"/>
        </authorList>
    </citation>
    <scope>IDENTIFICATION</scope>
</reference>
<dbReference type="FunCoup" id="H0WVP5">
    <property type="interactions" value="16"/>
</dbReference>
<keyword evidence="2" id="KW-0963">Cytoplasm</keyword>
<dbReference type="HOGENOM" id="CLU_1165540_0_0_1"/>
<dbReference type="EMBL" id="AAQR03180062">
    <property type="status" value="NOT_ANNOTATED_CDS"/>
    <property type="molecule type" value="Genomic_DNA"/>
</dbReference>
<proteinExistence type="predicted"/>
<evidence type="ECO:0000313" key="3">
    <source>
        <dbReference type="Ensembl" id="ENSOGAP00000006393.2"/>
    </source>
</evidence>
<evidence type="ECO:0000256" key="2">
    <source>
        <dbReference type="ARBA" id="ARBA00022490"/>
    </source>
</evidence>
<sequence>MLRFLGRVLSFFQRRAGRTQTRCLPQLEVSEDEMELKTMQGVVTSFFTDYGLINESIYFSTDVVTRSMPITVGQKVSAVIEEDKMTHALKALRVDVIMDHHGGVASSDPETRVVIGYVTSINKDIIYLNKNIEFSVNIVSEGFVPYKGDWLEVECSVDPSTSELKPFSVKPVSCKHVDEVCITNLQGRNGVIDDTIFFTLDSVKLPCGYIPQRFDFVNVVMVESIQSCFIWRAVSVTPVQSIRSGFWDGSGLGRP</sequence>
<reference evidence="4" key="1">
    <citation type="submission" date="2011-03" db="EMBL/GenBank/DDBJ databases">
        <title>Version 3 of the genome sequence of Otolemur garnettii (Bushbaby).</title>
        <authorList>
            <consortium name="The Broad Institute Genome Sequencing Platform"/>
            <person name="Di Palma F."/>
            <person name="Johnson J."/>
            <person name="Lander E.S."/>
            <person name="Lindblad-Toh K."/>
            <person name="Jaffe D.B."/>
            <person name="Gnerre S."/>
            <person name="MacCallum I."/>
            <person name="Przybylski D."/>
            <person name="Ribeiro F.J."/>
            <person name="Burton J.N."/>
            <person name="Walker B.J."/>
            <person name="Sharpe T."/>
            <person name="Hall G."/>
        </authorList>
    </citation>
    <scope>NUCLEOTIDE SEQUENCE [LARGE SCALE GENOMIC DNA]</scope>
</reference>
<dbReference type="EMBL" id="AAQR03180059">
    <property type="status" value="NOT_ANNOTATED_CDS"/>
    <property type="molecule type" value="Genomic_DNA"/>
</dbReference>
<organism evidence="3 4">
    <name type="scientific">Otolemur garnettii</name>
    <name type="common">Small-eared galago</name>
    <name type="synonym">Garnett's greater bushbaby</name>
    <dbReference type="NCBI Taxonomy" id="30611"/>
    <lineage>
        <taxon>Eukaryota</taxon>
        <taxon>Metazoa</taxon>
        <taxon>Chordata</taxon>
        <taxon>Craniata</taxon>
        <taxon>Vertebrata</taxon>
        <taxon>Euteleostomi</taxon>
        <taxon>Mammalia</taxon>
        <taxon>Eutheria</taxon>
        <taxon>Euarchontoglires</taxon>
        <taxon>Primates</taxon>
        <taxon>Strepsirrhini</taxon>
        <taxon>Lorisiformes</taxon>
        <taxon>Galagidae</taxon>
        <taxon>Otolemur</taxon>
    </lineage>
</organism>
<dbReference type="GO" id="GO:0007283">
    <property type="term" value="P:spermatogenesis"/>
    <property type="evidence" value="ECO:0007669"/>
    <property type="project" value="Ensembl"/>
</dbReference>
<dbReference type="EMBL" id="AAQR03180061">
    <property type="status" value="NOT_ANNOTATED_CDS"/>
    <property type="molecule type" value="Genomic_DNA"/>
</dbReference>
<dbReference type="GeneTree" id="ENSGT00940000163821"/>
<dbReference type="STRING" id="30611.ENSOGAP00000006393"/>
<dbReference type="GO" id="GO:0036126">
    <property type="term" value="C:sperm flagellum"/>
    <property type="evidence" value="ECO:0007669"/>
    <property type="project" value="Ensembl"/>
</dbReference>
<dbReference type="PANTHER" id="PTHR45418:SF1">
    <property type="entry name" value="CANCER_TESTIS ANTIGEN 55"/>
    <property type="match status" value="1"/>
</dbReference>
<evidence type="ECO:0000313" key="4">
    <source>
        <dbReference type="Proteomes" id="UP000005225"/>
    </source>
</evidence>
<dbReference type="EMBL" id="AAQR03180060">
    <property type="status" value="NOT_ANNOTATED_CDS"/>
    <property type="molecule type" value="Genomic_DNA"/>
</dbReference>
<name>H0WVP5_OTOGA</name>
<dbReference type="OMA" id="CLYGAGP"/>
<dbReference type="GO" id="GO:0001669">
    <property type="term" value="C:acrosomal vesicle"/>
    <property type="evidence" value="ECO:0007669"/>
    <property type="project" value="Ensembl"/>
</dbReference>
<reference evidence="3" key="3">
    <citation type="submission" date="2025-09" db="UniProtKB">
        <authorList>
            <consortium name="Ensembl"/>
        </authorList>
    </citation>
    <scope>IDENTIFICATION</scope>
</reference>
<evidence type="ECO:0000256" key="1">
    <source>
        <dbReference type="ARBA" id="ARBA00004496"/>
    </source>
</evidence>
<keyword evidence="4" id="KW-1185">Reference proteome</keyword>
<dbReference type="Proteomes" id="UP000005225">
    <property type="component" value="Unassembled WGS sequence"/>
</dbReference>